<sequence length="767" mass="81744">MDDLSRFKQTYFDESAELMAVAEAGLLRLSPGDVDMDEVNAIFRAVHSIKGGAGAFGFSELVAFSHEFETVMDELRNGAIPVTTDLIDTLIRANDLLGQLLGCAGDEIDPPPGLTDDTVAALRHALAANRTGDPPQPVAESAAPPASATPDDEDDEAGIFGDALAAIHAARADDDPPGTGSGTADRVRWTIRFRPKSDLLLSGNEPAYMLRALRRLGEADIHCHLDDLPALADLDAELLHLSWTITLTADASVGRDRIDDVFEFVADDCDLQISADAPLPAVVEPSAPAASAAPPPPARTEPSAVPGPPAAQTTTTPATTSPATAKSDGAKTDGPAKPRSGNSGGDHGGLTTHTIRVDLDKIDRLVNMVGEMVITQAMIAEHLRDLPPGQFQELQEGLEQLAQHTRELRESVMSIRAQPVSSVFSRMPRLVRECATMTGKEVLLATSGENTEVDKTVVENLVDPLTHMIRNSIDHGLEGPEERERIGKPRAGTVHLSAQHRSGRIVIEVTDDGRGINRAKVLSKAIEKGLVQPGASLTDEEIDNLIFLPGFSTADQVSNLSGRGVGMDVVRRNISALGGRIGVYSTPGEGSRFVLSLPLTLAVLDGMVISVGEERFVLPLTNIVESLRPKPVDLHGLVNKCDVMMARGEYVRLVYLHRLFGIPKAVDDATRGLVVLVETEDGSRLGLVVDEVLGQQQVVIKSLESNFRRLDGVAAATILGDGRVALILDVAGLREMSRHSGDSDRARPTATPTPALAGPSPRQRQTV</sequence>
<evidence type="ECO:0000256" key="3">
    <source>
        <dbReference type="ARBA" id="ARBA00021495"/>
    </source>
</evidence>
<dbReference type="SMART" id="SM00387">
    <property type="entry name" value="HATPase_c"/>
    <property type="match status" value="1"/>
</dbReference>
<evidence type="ECO:0000256" key="10">
    <source>
        <dbReference type="ARBA" id="ARBA00023012"/>
    </source>
</evidence>
<dbReference type="InterPro" id="IPR008207">
    <property type="entry name" value="Sig_transdc_His_kin_Hpt_dom"/>
</dbReference>
<feature type="region of interest" description="Disordered" evidence="13">
    <location>
        <begin position="129"/>
        <end position="157"/>
    </location>
</feature>
<dbReference type="Pfam" id="PF01584">
    <property type="entry name" value="CheW"/>
    <property type="match status" value="1"/>
</dbReference>
<feature type="compositionally biased region" description="Low complexity" evidence="13">
    <location>
        <begin position="138"/>
        <end position="149"/>
    </location>
</feature>
<evidence type="ECO:0000256" key="1">
    <source>
        <dbReference type="ARBA" id="ARBA00000085"/>
    </source>
</evidence>
<dbReference type="CDD" id="cd16916">
    <property type="entry name" value="HATPase_CheA-like"/>
    <property type="match status" value="1"/>
</dbReference>
<dbReference type="InterPro" id="IPR036061">
    <property type="entry name" value="CheW-like_dom_sf"/>
</dbReference>
<dbReference type="GO" id="GO:0006935">
    <property type="term" value="P:chemotaxis"/>
    <property type="evidence" value="ECO:0007669"/>
    <property type="project" value="UniProtKB-KW"/>
</dbReference>
<evidence type="ECO:0000256" key="7">
    <source>
        <dbReference type="ARBA" id="ARBA00022741"/>
    </source>
</evidence>
<evidence type="ECO:0000313" key="18">
    <source>
        <dbReference type="Proteomes" id="UP000277007"/>
    </source>
</evidence>
<dbReference type="Gene3D" id="3.30.565.10">
    <property type="entry name" value="Histidine kinase-like ATPase, C-terminal domain"/>
    <property type="match status" value="1"/>
</dbReference>
<dbReference type="SUPFAM" id="SSF55874">
    <property type="entry name" value="ATPase domain of HSP90 chaperone/DNA topoisomerase II/histidine kinase"/>
    <property type="match status" value="1"/>
</dbReference>
<dbReference type="Pfam" id="PF02895">
    <property type="entry name" value="H-kinase_dim"/>
    <property type="match status" value="1"/>
</dbReference>
<comment type="function">
    <text evidence="11">Involved in the transmission of sensory signals from the chemoreceptors to the flagellar motors. CheA is autophosphorylated; it can transfer its phosphate group to either CheB or CheY.</text>
</comment>
<feature type="domain" description="Histidine kinase" evidence="14">
    <location>
        <begin position="350"/>
        <end position="601"/>
    </location>
</feature>
<keyword evidence="9" id="KW-0067">ATP-binding</keyword>
<comment type="caution">
    <text evidence="17">The sequence shown here is derived from an EMBL/GenBank/DDBJ whole genome shotgun (WGS) entry which is preliminary data.</text>
</comment>
<dbReference type="InterPro" id="IPR051315">
    <property type="entry name" value="Bact_Chemotaxis_CheA"/>
</dbReference>
<keyword evidence="4" id="KW-0145">Chemotaxis</keyword>
<gene>
    <name evidence="17" type="ORF">EJ903_18070</name>
</gene>
<dbReference type="CDD" id="cd00731">
    <property type="entry name" value="CheA_reg"/>
    <property type="match status" value="1"/>
</dbReference>
<evidence type="ECO:0000256" key="9">
    <source>
        <dbReference type="ARBA" id="ARBA00022840"/>
    </source>
</evidence>
<dbReference type="FunFam" id="2.30.30.40:FF:000048">
    <property type="entry name" value="Chemotaxis protein CheA, putative"/>
    <property type="match status" value="1"/>
</dbReference>
<dbReference type="SMART" id="SM00073">
    <property type="entry name" value="HPT"/>
    <property type="match status" value="1"/>
</dbReference>
<feature type="region of interest" description="Disordered" evidence="13">
    <location>
        <begin position="738"/>
        <end position="767"/>
    </location>
</feature>
<keyword evidence="10" id="KW-0902">Two-component regulatory system</keyword>
<evidence type="ECO:0000256" key="5">
    <source>
        <dbReference type="ARBA" id="ARBA00022553"/>
    </source>
</evidence>
<feature type="region of interest" description="Disordered" evidence="13">
    <location>
        <begin position="285"/>
        <end position="352"/>
    </location>
</feature>
<feature type="compositionally biased region" description="Basic and acidic residues" evidence="13">
    <location>
        <begin position="738"/>
        <end position="747"/>
    </location>
</feature>
<dbReference type="Pfam" id="PF01627">
    <property type="entry name" value="Hpt"/>
    <property type="match status" value="1"/>
</dbReference>
<dbReference type="OrthoDB" id="9803176at2"/>
<feature type="domain" description="CheW-like" evidence="15">
    <location>
        <begin position="603"/>
        <end position="739"/>
    </location>
</feature>
<dbReference type="SMART" id="SM00260">
    <property type="entry name" value="CheW"/>
    <property type="match status" value="1"/>
</dbReference>
<dbReference type="GO" id="GO:0000155">
    <property type="term" value="F:phosphorelay sensor kinase activity"/>
    <property type="evidence" value="ECO:0007669"/>
    <property type="project" value="InterPro"/>
</dbReference>
<evidence type="ECO:0000256" key="12">
    <source>
        <dbReference type="PROSITE-ProRule" id="PRU00110"/>
    </source>
</evidence>
<accession>A0A3S0ID56</accession>
<dbReference type="CDD" id="cd00088">
    <property type="entry name" value="HPT"/>
    <property type="match status" value="1"/>
</dbReference>
<keyword evidence="8" id="KW-0418">Kinase</keyword>
<evidence type="ECO:0000313" key="17">
    <source>
        <dbReference type="EMBL" id="RTR17405.1"/>
    </source>
</evidence>
<keyword evidence="7" id="KW-0547">Nucleotide-binding</keyword>
<dbReference type="EC" id="2.7.13.3" evidence="2"/>
<evidence type="ECO:0000256" key="4">
    <source>
        <dbReference type="ARBA" id="ARBA00022500"/>
    </source>
</evidence>
<dbReference type="InterPro" id="IPR002545">
    <property type="entry name" value="CheW-lke_dom"/>
</dbReference>
<dbReference type="EMBL" id="RXMA01000019">
    <property type="protein sequence ID" value="RTR17405.1"/>
    <property type="molecule type" value="Genomic_DNA"/>
</dbReference>
<dbReference type="Pfam" id="PF02518">
    <property type="entry name" value="HATPase_c"/>
    <property type="match status" value="1"/>
</dbReference>
<dbReference type="Gene3D" id="1.10.287.560">
    <property type="entry name" value="Histidine kinase CheA-like, homodimeric domain"/>
    <property type="match status" value="1"/>
</dbReference>
<keyword evidence="6" id="KW-0808">Transferase</keyword>
<evidence type="ECO:0000256" key="2">
    <source>
        <dbReference type="ARBA" id="ARBA00012438"/>
    </source>
</evidence>
<keyword evidence="5 12" id="KW-0597">Phosphoprotein</keyword>
<protein>
    <recommendedName>
        <fullName evidence="3">Chemotaxis protein CheA</fullName>
        <ecNumber evidence="2">2.7.13.3</ecNumber>
    </recommendedName>
</protein>
<dbReference type="InterPro" id="IPR005467">
    <property type="entry name" value="His_kinase_dom"/>
</dbReference>
<dbReference type="InterPro" id="IPR036890">
    <property type="entry name" value="HATPase_C_sf"/>
</dbReference>
<organism evidence="17 18">
    <name type="scientific">Azospirillum griseum</name>
    <dbReference type="NCBI Taxonomy" id="2496639"/>
    <lineage>
        <taxon>Bacteria</taxon>
        <taxon>Pseudomonadati</taxon>
        <taxon>Pseudomonadota</taxon>
        <taxon>Alphaproteobacteria</taxon>
        <taxon>Rhodospirillales</taxon>
        <taxon>Azospirillaceae</taxon>
        <taxon>Azospirillum</taxon>
    </lineage>
</organism>
<dbReference type="InterPro" id="IPR037006">
    <property type="entry name" value="CheA-like_homodim_sf"/>
</dbReference>
<proteinExistence type="predicted"/>
<dbReference type="AlphaFoldDB" id="A0A3S0ID56"/>
<dbReference type="Gene3D" id="2.30.30.40">
    <property type="entry name" value="SH3 Domains"/>
    <property type="match status" value="1"/>
</dbReference>
<dbReference type="InterPro" id="IPR036641">
    <property type="entry name" value="HPT_dom_sf"/>
</dbReference>
<dbReference type="GO" id="GO:0005737">
    <property type="term" value="C:cytoplasm"/>
    <property type="evidence" value="ECO:0007669"/>
    <property type="project" value="InterPro"/>
</dbReference>
<dbReference type="InterPro" id="IPR003594">
    <property type="entry name" value="HATPase_dom"/>
</dbReference>
<dbReference type="PANTHER" id="PTHR43395">
    <property type="entry name" value="SENSOR HISTIDINE KINASE CHEA"/>
    <property type="match status" value="1"/>
</dbReference>
<dbReference type="SUPFAM" id="SSF47384">
    <property type="entry name" value="Homodimeric domain of signal transducing histidine kinase"/>
    <property type="match status" value="1"/>
</dbReference>
<dbReference type="FunFam" id="3.30.565.10:FF:000016">
    <property type="entry name" value="Chemotaxis protein CheA, putative"/>
    <property type="match status" value="1"/>
</dbReference>
<dbReference type="PANTHER" id="PTHR43395:SF10">
    <property type="entry name" value="CHEMOTAXIS PROTEIN CHEA"/>
    <property type="match status" value="1"/>
</dbReference>
<evidence type="ECO:0000256" key="6">
    <source>
        <dbReference type="ARBA" id="ARBA00022679"/>
    </source>
</evidence>
<keyword evidence="18" id="KW-1185">Reference proteome</keyword>
<dbReference type="SMART" id="SM01231">
    <property type="entry name" value="H-kinase_dim"/>
    <property type="match status" value="1"/>
</dbReference>
<dbReference type="PRINTS" id="PR00344">
    <property type="entry name" value="BCTRLSENSOR"/>
</dbReference>
<name>A0A3S0ID56_9PROT</name>
<dbReference type="InterPro" id="IPR004358">
    <property type="entry name" value="Sig_transdc_His_kin-like_C"/>
</dbReference>
<evidence type="ECO:0000259" key="14">
    <source>
        <dbReference type="PROSITE" id="PS50109"/>
    </source>
</evidence>
<dbReference type="Proteomes" id="UP000277007">
    <property type="component" value="Unassembled WGS sequence"/>
</dbReference>
<evidence type="ECO:0000256" key="11">
    <source>
        <dbReference type="ARBA" id="ARBA00035100"/>
    </source>
</evidence>
<dbReference type="PROSITE" id="PS50894">
    <property type="entry name" value="HPT"/>
    <property type="match status" value="1"/>
</dbReference>
<evidence type="ECO:0000259" key="15">
    <source>
        <dbReference type="PROSITE" id="PS50851"/>
    </source>
</evidence>
<evidence type="ECO:0000256" key="8">
    <source>
        <dbReference type="ARBA" id="ARBA00022777"/>
    </source>
</evidence>
<feature type="domain" description="HPt" evidence="16">
    <location>
        <begin position="1"/>
        <end position="104"/>
    </location>
</feature>
<comment type="catalytic activity">
    <reaction evidence="1">
        <text>ATP + protein L-histidine = ADP + protein N-phospho-L-histidine.</text>
        <dbReference type="EC" id="2.7.13.3"/>
    </reaction>
</comment>
<dbReference type="SUPFAM" id="SSF50341">
    <property type="entry name" value="CheW-like"/>
    <property type="match status" value="1"/>
</dbReference>
<dbReference type="RefSeq" id="WP_126618038.1">
    <property type="nucleotide sequence ID" value="NZ_JBHUCY010000031.1"/>
</dbReference>
<evidence type="ECO:0000259" key="16">
    <source>
        <dbReference type="PROSITE" id="PS50894"/>
    </source>
</evidence>
<dbReference type="PROSITE" id="PS50109">
    <property type="entry name" value="HIS_KIN"/>
    <property type="match status" value="1"/>
</dbReference>
<dbReference type="PROSITE" id="PS50851">
    <property type="entry name" value="CHEW"/>
    <property type="match status" value="1"/>
</dbReference>
<dbReference type="InterPro" id="IPR004105">
    <property type="entry name" value="CheA-like_dim"/>
</dbReference>
<feature type="compositionally biased region" description="Low complexity" evidence="13">
    <location>
        <begin position="310"/>
        <end position="325"/>
    </location>
</feature>
<feature type="compositionally biased region" description="Pro residues" evidence="13">
    <location>
        <begin position="293"/>
        <end position="309"/>
    </location>
</feature>
<dbReference type="GO" id="GO:0005524">
    <property type="term" value="F:ATP binding"/>
    <property type="evidence" value="ECO:0007669"/>
    <property type="project" value="UniProtKB-KW"/>
</dbReference>
<dbReference type="InterPro" id="IPR036097">
    <property type="entry name" value="HisK_dim/P_sf"/>
</dbReference>
<dbReference type="SUPFAM" id="SSF47226">
    <property type="entry name" value="Histidine-containing phosphotransfer domain, HPT domain"/>
    <property type="match status" value="1"/>
</dbReference>
<reference evidence="17 18" key="1">
    <citation type="submission" date="2018-12" db="EMBL/GenBank/DDBJ databases">
        <authorList>
            <person name="Yang Y."/>
        </authorList>
    </citation>
    <scope>NUCLEOTIDE SEQUENCE [LARGE SCALE GENOMIC DNA]</scope>
    <source>
        <strain evidence="17 18">L-25-5w-1</strain>
    </source>
</reference>
<evidence type="ECO:0000256" key="13">
    <source>
        <dbReference type="SAM" id="MobiDB-lite"/>
    </source>
</evidence>
<feature type="modified residue" description="Phosphohistidine" evidence="12">
    <location>
        <position position="47"/>
    </location>
</feature>
<dbReference type="Gene3D" id="1.20.120.160">
    <property type="entry name" value="HPT domain"/>
    <property type="match status" value="1"/>
</dbReference>